<evidence type="ECO:0000313" key="1">
    <source>
        <dbReference type="EMBL" id="OJJ69031.1"/>
    </source>
</evidence>
<dbReference type="EMBL" id="KV878689">
    <property type="protein sequence ID" value="OJJ69031.1"/>
    <property type="molecule type" value="Genomic_DNA"/>
</dbReference>
<dbReference type="RefSeq" id="XP_067476280.1">
    <property type="nucleotide sequence ID" value="XM_067621218.1"/>
</dbReference>
<dbReference type="GeneID" id="93573706"/>
<protein>
    <submittedName>
        <fullName evidence="1">Uncharacterized protein</fullName>
    </submittedName>
</protein>
<gene>
    <name evidence="1" type="ORF">ASPBRDRAFT_198602</name>
</gene>
<dbReference type="Proteomes" id="UP000184499">
    <property type="component" value="Unassembled WGS sequence"/>
</dbReference>
<reference evidence="2" key="1">
    <citation type="journal article" date="2017" name="Genome Biol.">
        <title>Comparative genomics reveals high biological diversity and specific adaptations in the industrially and medically important fungal genus Aspergillus.</title>
        <authorList>
            <person name="de Vries R.P."/>
            <person name="Riley R."/>
            <person name="Wiebenga A."/>
            <person name="Aguilar-Osorio G."/>
            <person name="Amillis S."/>
            <person name="Uchima C.A."/>
            <person name="Anderluh G."/>
            <person name="Asadollahi M."/>
            <person name="Askin M."/>
            <person name="Barry K."/>
            <person name="Battaglia E."/>
            <person name="Bayram O."/>
            <person name="Benocci T."/>
            <person name="Braus-Stromeyer S.A."/>
            <person name="Caldana C."/>
            <person name="Canovas D."/>
            <person name="Cerqueira G.C."/>
            <person name="Chen F."/>
            <person name="Chen W."/>
            <person name="Choi C."/>
            <person name="Clum A."/>
            <person name="Dos Santos R.A."/>
            <person name="Damasio A.R."/>
            <person name="Diallinas G."/>
            <person name="Emri T."/>
            <person name="Fekete E."/>
            <person name="Flipphi M."/>
            <person name="Freyberg S."/>
            <person name="Gallo A."/>
            <person name="Gournas C."/>
            <person name="Habgood R."/>
            <person name="Hainaut M."/>
            <person name="Harispe M.L."/>
            <person name="Henrissat B."/>
            <person name="Hilden K.S."/>
            <person name="Hope R."/>
            <person name="Hossain A."/>
            <person name="Karabika E."/>
            <person name="Karaffa L."/>
            <person name="Karanyi Z."/>
            <person name="Krasevec N."/>
            <person name="Kuo A."/>
            <person name="Kusch H."/>
            <person name="LaButti K."/>
            <person name="Lagendijk E.L."/>
            <person name="Lapidus A."/>
            <person name="Levasseur A."/>
            <person name="Lindquist E."/>
            <person name="Lipzen A."/>
            <person name="Logrieco A.F."/>
            <person name="MacCabe A."/>
            <person name="Maekelae M.R."/>
            <person name="Malavazi I."/>
            <person name="Melin P."/>
            <person name="Meyer V."/>
            <person name="Mielnichuk N."/>
            <person name="Miskei M."/>
            <person name="Molnar A.P."/>
            <person name="Mule G."/>
            <person name="Ngan C.Y."/>
            <person name="Orejas M."/>
            <person name="Orosz E."/>
            <person name="Ouedraogo J.P."/>
            <person name="Overkamp K.M."/>
            <person name="Park H.-S."/>
            <person name="Perrone G."/>
            <person name="Piumi F."/>
            <person name="Punt P.J."/>
            <person name="Ram A.F."/>
            <person name="Ramon A."/>
            <person name="Rauscher S."/>
            <person name="Record E."/>
            <person name="Riano-Pachon D.M."/>
            <person name="Robert V."/>
            <person name="Roehrig J."/>
            <person name="Ruller R."/>
            <person name="Salamov A."/>
            <person name="Salih N.S."/>
            <person name="Samson R.A."/>
            <person name="Sandor E."/>
            <person name="Sanguinetti M."/>
            <person name="Schuetze T."/>
            <person name="Sepcic K."/>
            <person name="Shelest E."/>
            <person name="Sherlock G."/>
            <person name="Sophianopoulou V."/>
            <person name="Squina F.M."/>
            <person name="Sun H."/>
            <person name="Susca A."/>
            <person name="Todd R.B."/>
            <person name="Tsang A."/>
            <person name="Unkles S.E."/>
            <person name="van de Wiele N."/>
            <person name="van Rossen-Uffink D."/>
            <person name="Oliveira J.V."/>
            <person name="Vesth T.C."/>
            <person name="Visser J."/>
            <person name="Yu J.-H."/>
            <person name="Zhou M."/>
            <person name="Andersen M.R."/>
            <person name="Archer D.B."/>
            <person name="Baker S.E."/>
            <person name="Benoit I."/>
            <person name="Brakhage A.A."/>
            <person name="Braus G.H."/>
            <person name="Fischer R."/>
            <person name="Frisvad J.C."/>
            <person name="Goldman G.H."/>
            <person name="Houbraken J."/>
            <person name="Oakley B."/>
            <person name="Pocsi I."/>
            <person name="Scazzocchio C."/>
            <person name="Seiboth B."/>
            <person name="vanKuyk P.A."/>
            <person name="Wortman J."/>
            <person name="Dyer P.S."/>
            <person name="Grigoriev I.V."/>
        </authorList>
    </citation>
    <scope>NUCLEOTIDE SEQUENCE [LARGE SCALE GENOMIC DNA]</scope>
    <source>
        <strain evidence="2">CBS 101740 / IMI 381727 / IBT 21946</strain>
    </source>
</reference>
<dbReference type="VEuPathDB" id="FungiDB:ASPBRDRAFT_198602"/>
<proteinExistence type="predicted"/>
<sequence>MSEPVVSSALQLVGSMNSYSVVQIGEQTDGDKLVVPPDTEDGSTELKWSHGIVSYEGWVNPTTGNYKILPTFSGFKIGIFPGTFNDRLKLDVDIKKATGPLEIYLDYKDDIPHLMTRLALGVESGSPDYDNTFDVCALKP</sequence>
<keyword evidence="2" id="KW-1185">Reference proteome</keyword>
<organism evidence="1 2">
    <name type="scientific">Aspergillus brasiliensis (strain CBS 101740 / IMI 381727 / IBT 21946)</name>
    <dbReference type="NCBI Taxonomy" id="767769"/>
    <lineage>
        <taxon>Eukaryota</taxon>
        <taxon>Fungi</taxon>
        <taxon>Dikarya</taxon>
        <taxon>Ascomycota</taxon>
        <taxon>Pezizomycotina</taxon>
        <taxon>Eurotiomycetes</taxon>
        <taxon>Eurotiomycetidae</taxon>
        <taxon>Eurotiales</taxon>
        <taxon>Aspergillaceae</taxon>
        <taxon>Aspergillus</taxon>
        <taxon>Aspergillus subgen. Circumdati</taxon>
    </lineage>
</organism>
<evidence type="ECO:0000313" key="2">
    <source>
        <dbReference type="Proteomes" id="UP000184499"/>
    </source>
</evidence>
<name>A0A1L9UBQ3_ASPBC</name>
<dbReference type="AlphaFoldDB" id="A0A1L9UBQ3"/>
<accession>A0A1L9UBQ3</accession>